<gene>
    <name evidence="3" type="ORF">LWI29_031181</name>
</gene>
<dbReference type="PANTHER" id="PTHR47074:SF11">
    <property type="entry name" value="REVERSE TRANSCRIPTASE-LIKE PROTEIN"/>
    <property type="match status" value="1"/>
</dbReference>
<name>A0AA39VUE6_ACESA</name>
<protein>
    <recommendedName>
        <fullName evidence="2">RNase H type-1 domain-containing protein</fullName>
    </recommendedName>
</protein>
<sequence length="116" mass="12862">MVKVGLCQLLGAFKLNVDAALNGDKGRYGAGTVIRNDKGKVVITTALSFKGKVLVDIVEAEAILEGILMAEKFGIFPLCIELDALPRWALLGFVMVWMVWFVRVMILIMSFVMWLL</sequence>
<keyword evidence="1" id="KW-1133">Transmembrane helix</keyword>
<organism evidence="3 4">
    <name type="scientific">Acer saccharum</name>
    <name type="common">Sugar maple</name>
    <dbReference type="NCBI Taxonomy" id="4024"/>
    <lineage>
        <taxon>Eukaryota</taxon>
        <taxon>Viridiplantae</taxon>
        <taxon>Streptophyta</taxon>
        <taxon>Embryophyta</taxon>
        <taxon>Tracheophyta</taxon>
        <taxon>Spermatophyta</taxon>
        <taxon>Magnoliopsida</taxon>
        <taxon>eudicotyledons</taxon>
        <taxon>Gunneridae</taxon>
        <taxon>Pentapetalae</taxon>
        <taxon>rosids</taxon>
        <taxon>malvids</taxon>
        <taxon>Sapindales</taxon>
        <taxon>Sapindaceae</taxon>
        <taxon>Hippocastanoideae</taxon>
        <taxon>Acereae</taxon>
        <taxon>Acer</taxon>
    </lineage>
</organism>
<dbReference type="AlphaFoldDB" id="A0AA39VUE6"/>
<evidence type="ECO:0000313" key="3">
    <source>
        <dbReference type="EMBL" id="KAK0593112.1"/>
    </source>
</evidence>
<comment type="caution">
    <text evidence="3">The sequence shown here is derived from an EMBL/GenBank/DDBJ whole genome shotgun (WGS) entry which is preliminary data.</text>
</comment>
<dbReference type="InterPro" id="IPR012337">
    <property type="entry name" value="RNaseH-like_sf"/>
</dbReference>
<reference evidence="3" key="1">
    <citation type="journal article" date="2022" name="Plant J.">
        <title>Strategies of tolerance reflected in two North American maple genomes.</title>
        <authorList>
            <person name="McEvoy S.L."/>
            <person name="Sezen U.U."/>
            <person name="Trouern-Trend A."/>
            <person name="McMahon S.M."/>
            <person name="Schaberg P.G."/>
            <person name="Yang J."/>
            <person name="Wegrzyn J.L."/>
            <person name="Swenson N.G."/>
        </authorList>
    </citation>
    <scope>NUCLEOTIDE SEQUENCE</scope>
    <source>
        <strain evidence="3">NS2018</strain>
    </source>
</reference>
<dbReference type="InterPro" id="IPR036397">
    <property type="entry name" value="RNaseH_sf"/>
</dbReference>
<keyword evidence="4" id="KW-1185">Reference proteome</keyword>
<dbReference type="InterPro" id="IPR002156">
    <property type="entry name" value="RNaseH_domain"/>
</dbReference>
<dbReference type="Pfam" id="PF13456">
    <property type="entry name" value="RVT_3"/>
    <property type="match status" value="1"/>
</dbReference>
<evidence type="ECO:0000256" key="1">
    <source>
        <dbReference type="SAM" id="Phobius"/>
    </source>
</evidence>
<dbReference type="EMBL" id="JAUESC010000380">
    <property type="protein sequence ID" value="KAK0593112.1"/>
    <property type="molecule type" value="Genomic_DNA"/>
</dbReference>
<accession>A0AA39VUE6</accession>
<keyword evidence="1" id="KW-0472">Membrane</keyword>
<dbReference type="PANTHER" id="PTHR47074">
    <property type="entry name" value="BNAC02G40300D PROTEIN"/>
    <property type="match status" value="1"/>
</dbReference>
<proteinExistence type="predicted"/>
<keyword evidence="1" id="KW-0812">Transmembrane</keyword>
<dbReference type="Proteomes" id="UP001168877">
    <property type="component" value="Unassembled WGS sequence"/>
</dbReference>
<evidence type="ECO:0000259" key="2">
    <source>
        <dbReference type="Pfam" id="PF13456"/>
    </source>
</evidence>
<evidence type="ECO:0000313" key="4">
    <source>
        <dbReference type="Proteomes" id="UP001168877"/>
    </source>
</evidence>
<reference evidence="3" key="2">
    <citation type="submission" date="2023-06" db="EMBL/GenBank/DDBJ databases">
        <authorList>
            <person name="Swenson N.G."/>
            <person name="Wegrzyn J.L."/>
            <person name="Mcevoy S.L."/>
        </authorList>
    </citation>
    <scope>NUCLEOTIDE SEQUENCE</scope>
    <source>
        <strain evidence="3">NS2018</strain>
        <tissue evidence="3">Leaf</tissue>
    </source>
</reference>
<dbReference type="SUPFAM" id="SSF53098">
    <property type="entry name" value="Ribonuclease H-like"/>
    <property type="match status" value="1"/>
</dbReference>
<feature type="transmembrane region" description="Helical" evidence="1">
    <location>
        <begin position="88"/>
        <end position="115"/>
    </location>
</feature>
<dbReference type="Gene3D" id="3.30.420.10">
    <property type="entry name" value="Ribonuclease H-like superfamily/Ribonuclease H"/>
    <property type="match status" value="1"/>
</dbReference>
<dbReference type="GO" id="GO:0003676">
    <property type="term" value="F:nucleic acid binding"/>
    <property type="evidence" value="ECO:0007669"/>
    <property type="project" value="InterPro"/>
</dbReference>
<dbReference type="InterPro" id="IPR052929">
    <property type="entry name" value="RNase_H-like_EbsB-rel"/>
</dbReference>
<feature type="domain" description="RNase H type-1" evidence="2">
    <location>
        <begin position="16"/>
        <end position="84"/>
    </location>
</feature>
<dbReference type="GO" id="GO:0004523">
    <property type="term" value="F:RNA-DNA hybrid ribonuclease activity"/>
    <property type="evidence" value="ECO:0007669"/>
    <property type="project" value="InterPro"/>
</dbReference>